<dbReference type="AlphaFoldDB" id="A0A382IYN8"/>
<gene>
    <name evidence="1" type="ORF">METZ01_LOCUS257512</name>
</gene>
<accession>A0A382IYN8</accession>
<reference evidence="1" key="1">
    <citation type="submission" date="2018-05" db="EMBL/GenBank/DDBJ databases">
        <authorList>
            <person name="Lanie J.A."/>
            <person name="Ng W.-L."/>
            <person name="Kazmierczak K.M."/>
            <person name="Andrzejewski T.M."/>
            <person name="Davidsen T.M."/>
            <person name="Wayne K.J."/>
            <person name="Tettelin H."/>
            <person name="Glass J.I."/>
            <person name="Rusch D."/>
            <person name="Podicherti R."/>
            <person name="Tsui H.-C.T."/>
            <person name="Winkler M.E."/>
        </authorList>
    </citation>
    <scope>NUCLEOTIDE SEQUENCE</scope>
</reference>
<proteinExistence type="predicted"/>
<organism evidence="1">
    <name type="scientific">marine metagenome</name>
    <dbReference type="NCBI Taxonomy" id="408172"/>
    <lineage>
        <taxon>unclassified sequences</taxon>
        <taxon>metagenomes</taxon>
        <taxon>ecological metagenomes</taxon>
    </lineage>
</organism>
<name>A0A382IYN8_9ZZZZ</name>
<sequence length="52" mass="5957">MECKGRSSWFVVLAVLWASASWAIISPLKATIIDRYGNQHQVDKFTFQGRQD</sequence>
<evidence type="ECO:0000313" key="1">
    <source>
        <dbReference type="EMBL" id="SVC04658.1"/>
    </source>
</evidence>
<protein>
    <submittedName>
        <fullName evidence="1">Uncharacterized protein</fullName>
    </submittedName>
</protein>
<feature type="non-terminal residue" evidence="1">
    <location>
        <position position="52"/>
    </location>
</feature>
<dbReference type="EMBL" id="UINC01070481">
    <property type="protein sequence ID" value="SVC04658.1"/>
    <property type="molecule type" value="Genomic_DNA"/>
</dbReference>